<dbReference type="SUPFAM" id="SSF53098">
    <property type="entry name" value="Ribonuclease H-like"/>
    <property type="match status" value="1"/>
</dbReference>
<dbReference type="InterPro" id="IPR036397">
    <property type="entry name" value="RNaseH_sf"/>
</dbReference>
<feature type="non-terminal residue" evidence="2">
    <location>
        <position position="1"/>
    </location>
</feature>
<evidence type="ECO:0000313" key="2">
    <source>
        <dbReference type="EMBL" id="GFC88611.1"/>
    </source>
</evidence>
<dbReference type="EMBL" id="BKCJ011116486">
    <property type="protein sequence ID" value="GFC88611.1"/>
    <property type="molecule type" value="Genomic_DNA"/>
</dbReference>
<accession>A0A699RXY7</accession>
<feature type="domain" description="Integrase catalytic" evidence="1">
    <location>
        <begin position="63"/>
        <end position="130"/>
    </location>
</feature>
<organism evidence="2">
    <name type="scientific">Tanacetum cinerariifolium</name>
    <name type="common">Dalmatian daisy</name>
    <name type="synonym">Chrysanthemum cinerariifolium</name>
    <dbReference type="NCBI Taxonomy" id="118510"/>
    <lineage>
        <taxon>Eukaryota</taxon>
        <taxon>Viridiplantae</taxon>
        <taxon>Streptophyta</taxon>
        <taxon>Embryophyta</taxon>
        <taxon>Tracheophyta</taxon>
        <taxon>Spermatophyta</taxon>
        <taxon>Magnoliopsida</taxon>
        <taxon>eudicotyledons</taxon>
        <taxon>Gunneridae</taxon>
        <taxon>Pentapetalae</taxon>
        <taxon>asterids</taxon>
        <taxon>campanulids</taxon>
        <taxon>Asterales</taxon>
        <taxon>Asteraceae</taxon>
        <taxon>Asteroideae</taxon>
        <taxon>Anthemideae</taxon>
        <taxon>Anthemidinae</taxon>
        <taxon>Tanacetum</taxon>
    </lineage>
</organism>
<dbReference type="Gene3D" id="3.30.420.10">
    <property type="entry name" value="Ribonuclease H-like superfamily/Ribonuclease H"/>
    <property type="match status" value="1"/>
</dbReference>
<dbReference type="InterPro" id="IPR001584">
    <property type="entry name" value="Integrase_cat-core"/>
</dbReference>
<dbReference type="InterPro" id="IPR012337">
    <property type="entry name" value="RNaseH-like_sf"/>
</dbReference>
<comment type="caution">
    <text evidence="2">The sequence shown here is derived from an EMBL/GenBank/DDBJ whole genome shotgun (WGS) entry which is preliminary data.</text>
</comment>
<dbReference type="InterPro" id="IPR039537">
    <property type="entry name" value="Retrotran_Ty1/copia-like"/>
</dbReference>
<dbReference type="AlphaFoldDB" id="A0A699RXY7"/>
<evidence type="ECO:0000259" key="1">
    <source>
        <dbReference type="PROSITE" id="PS50994"/>
    </source>
</evidence>
<gene>
    <name evidence="2" type="ORF">Tci_860581</name>
</gene>
<proteinExistence type="predicted"/>
<dbReference type="GO" id="GO:0015074">
    <property type="term" value="P:DNA integration"/>
    <property type="evidence" value="ECO:0007669"/>
    <property type="project" value="InterPro"/>
</dbReference>
<protein>
    <submittedName>
        <fullName evidence="2">Putative ribonuclease H-like domain-containing protein</fullName>
    </submittedName>
</protein>
<name>A0A699RXY7_TANCI</name>
<reference evidence="2" key="1">
    <citation type="journal article" date="2019" name="Sci. Rep.">
        <title>Draft genome of Tanacetum cinerariifolium, the natural source of mosquito coil.</title>
        <authorList>
            <person name="Yamashiro T."/>
            <person name="Shiraishi A."/>
            <person name="Satake H."/>
            <person name="Nakayama K."/>
        </authorList>
    </citation>
    <scope>NUCLEOTIDE SEQUENCE</scope>
</reference>
<dbReference type="PANTHER" id="PTHR42648:SF32">
    <property type="entry name" value="RIBONUCLEASE H-LIKE DOMAIN, GAG-PRE-INTEGRASE DOMAIN PROTEIN-RELATED"/>
    <property type="match status" value="1"/>
</dbReference>
<dbReference type="PROSITE" id="PS50994">
    <property type="entry name" value="INTEGRASE"/>
    <property type="match status" value="1"/>
</dbReference>
<dbReference type="GO" id="GO:0003676">
    <property type="term" value="F:nucleic acid binding"/>
    <property type="evidence" value="ECO:0007669"/>
    <property type="project" value="InterPro"/>
</dbReference>
<dbReference type="PANTHER" id="PTHR42648">
    <property type="entry name" value="TRANSPOSASE, PUTATIVE-RELATED"/>
    <property type="match status" value="1"/>
</dbReference>
<sequence length="130" mass="14143">TYVGVDGADVDGILVEGCLSCGFEHALKNSSYKGPNKRSSSCCDGTSASAEEETSCRYETGCTEFLHTTLNAFFKEEGIEHQTSTARTPEQNGVVKRRNRTLVEATRTMLSASQLPLFFRTEAIAIACYA</sequence>